<feature type="transmembrane region" description="Helical" evidence="7">
    <location>
        <begin position="213"/>
        <end position="234"/>
    </location>
</feature>
<accession>S2JRZ1</accession>
<keyword evidence="10" id="KW-1185">Reference proteome</keyword>
<evidence type="ECO:0000256" key="1">
    <source>
        <dbReference type="ARBA" id="ARBA00004141"/>
    </source>
</evidence>
<evidence type="ECO:0000256" key="2">
    <source>
        <dbReference type="ARBA" id="ARBA00008066"/>
    </source>
</evidence>
<evidence type="ECO:0000256" key="3">
    <source>
        <dbReference type="ARBA" id="ARBA00022692"/>
    </source>
</evidence>
<comment type="similarity">
    <text evidence="2">Belongs to the amino acid/polyamine transporter 2 family.</text>
</comment>
<name>S2JRZ1_MUCC1</name>
<keyword evidence="3 7" id="KW-0812">Transmembrane</keyword>
<dbReference type="STRING" id="1220926.S2JRZ1"/>
<evidence type="ECO:0000256" key="7">
    <source>
        <dbReference type="SAM" id="Phobius"/>
    </source>
</evidence>
<feature type="region of interest" description="Disordered" evidence="6">
    <location>
        <begin position="1"/>
        <end position="101"/>
    </location>
</feature>
<feature type="compositionally biased region" description="Polar residues" evidence="6">
    <location>
        <begin position="50"/>
        <end position="66"/>
    </location>
</feature>
<dbReference type="EMBL" id="KE124107">
    <property type="protein sequence ID" value="EPB82585.1"/>
    <property type="molecule type" value="Genomic_DNA"/>
</dbReference>
<feature type="transmembrane region" description="Helical" evidence="7">
    <location>
        <begin position="545"/>
        <end position="566"/>
    </location>
</feature>
<feature type="transmembrane region" description="Helical" evidence="7">
    <location>
        <begin position="365"/>
        <end position="386"/>
    </location>
</feature>
<evidence type="ECO:0000256" key="4">
    <source>
        <dbReference type="ARBA" id="ARBA00022989"/>
    </source>
</evidence>
<dbReference type="VEuPathDB" id="FungiDB:HMPREF1544_10669"/>
<organism evidence="9 10">
    <name type="scientific">Mucor circinelloides f. circinelloides (strain 1006PhL)</name>
    <name type="common">Mucormycosis agent</name>
    <name type="synonym">Calyptromyces circinelloides</name>
    <dbReference type="NCBI Taxonomy" id="1220926"/>
    <lineage>
        <taxon>Eukaryota</taxon>
        <taxon>Fungi</taxon>
        <taxon>Fungi incertae sedis</taxon>
        <taxon>Mucoromycota</taxon>
        <taxon>Mucoromycotina</taxon>
        <taxon>Mucoromycetes</taxon>
        <taxon>Mucorales</taxon>
        <taxon>Mucorineae</taxon>
        <taxon>Mucoraceae</taxon>
        <taxon>Mucor</taxon>
    </lineage>
</organism>
<dbReference type="OMA" id="INYDCGI"/>
<feature type="transmembrane region" description="Helical" evidence="7">
    <location>
        <begin position="327"/>
        <end position="345"/>
    </location>
</feature>
<dbReference type="Gene3D" id="1.20.1740.10">
    <property type="entry name" value="Amino acid/polyamine transporter I"/>
    <property type="match status" value="1"/>
</dbReference>
<protein>
    <recommendedName>
        <fullName evidence="8">Amino acid transporter transmembrane domain-containing protein</fullName>
    </recommendedName>
</protein>
<feature type="transmembrane region" description="Helical" evidence="7">
    <location>
        <begin position="255"/>
        <end position="281"/>
    </location>
</feature>
<dbReference type="PANTHER" id="PTHR22950:SF666">
    <property type="entry name" value="VACUOLAR AMINO ACID TRANSPORTER 4"/>
    <property type="match status" value="1"/>
</dbReference>
<dbReference type="InParanoid" id="S2JRZ1"/>
<feature type="transmembrane region" description="Helical" evidence="7">
    <location>
        <begin position="398"/>
        <end position="421"/>
    </location>
</feature>
<feature type="transmembrane region" description="Helical" evidence="7">
    <location>
        <begin position="441"/>
        <end position="467"/>
    </location>
</feature>
<dbReference type="PANTHER" id="PTHR22950">
    <property type="entry name" value="AMINO ACID TRANSPORTER"/>
    <property type="match status" value="1"/>
</dbReference>
<feature type="domain" description="Amino acid transporter transmembrane" evidence="8">
    <location>
        <begin position="181"/>
        <end position="566"/>
    </location>
</feature>
<reference evidence="10" key="1">
    <citation type="submission" date="2013-05" db="EMBL/GenBank/DDBJ databases">
        <title>The Genome sequence of Mucor circinelloides f. circinelloides 1006PhL.</title>
        <authorList>
            <consortium name="The Broad Institute Genomics Platform"/>
            <person name="Cuomo C."/>
            <person name="Earl A."/>
            <person name="Findley K."/>
            <person name="Lee S.C."/>
            <person name="Walker B."/>
            <person name="Young S."/>
            <person name="Zeng Q."/>
            <person name="Gargeya S."/>
            <person name="Fitzgerald M."/>
            <person name="Haas B."/>
            <person name="Abouelleil A."/>
            <person name="Allen A.W."/>
            <person name="Alvarado L."/>
            <person name="Arachchi H.M."/>
            <person name="Berlin A.M."/>
            <person name="Chapman S.B."/>
            <person name="Gainer-Dewar J."/>
            <person name="Goldberg J."/>
            <person name="Griggs A."/>
            <person name="Gujja S."/>
            <person name="Hansen M."/>
            <person name="Howarth C."/>
            <person name="Imamovic A."/>
            <person name="Ireland A."/>
            <person name="Larimer J."/>
            <person name="McCowan C."/>
            <person name="Murphy C."/>
            <person name="Pearson M."/>
            <person name="Poon T.W."/>
            <person name="Priest M."/>
            <person name="Roberts A."/>
            <person name="Saif S."/>
            <person name="Shea T."/>
            <person name="Sisk P."/>
            <person name="Sykes S."/>
            <person name="Wortman J."/>
            <person name="Nusbaum C."/>
            <person name="Birren B."/>
        </authorList>
    </citation>
    <scope>NUCLEOTIDE SEQUENCE [LARGE SCALE GENOMIC DNA]</scope>
    <source>
        <strain evidence="10">1006PhL</strain>
    </source>
</reference>
<dbReference type="Proteomes" id="UP000014254">
    <property type="component" value="Unassembled WGS sequence"/>
</dbReference>
<feature type="transmembrane region" description="Helical" evidence="7">
    <location>
        <begin position="513"/>
        <end position="533"/>
    </location>
</feature>
<proteinExistence type="inferred from homology"/>
<evidence type="ECO:0000256" key="5">
    <source>
        <dbReference type="ARBA" id="ARBA00023136"/>
    </source>
</evidence>
<evidence type="ECO:0000313" key="10">
    <source>
        <dbReference type="Proteomes" id="UP000014254"/>
    </source>
</evidence>
<evidence type="ECO:0000259" key="8">
    <source>
        <dbReference type="Pfam" id="PF01490"/>
    </source>
</evidence>
<dbReference type="GO" id="GO:0015179">
    <property type="term" value="F:L-amino acid transmembrane transporter activity"/>
    <property type="evidence" value="ECO:0007669"/>
    <property type="project" value="TreeGrafter"/>
</dbReference>
<feature type="region of interest" description="Disordered" evidence="6">
    <location>
        <begin position="131"/>
        <end position="150"/>
    </location>
</feature>
<gene>
    <name evidence="9" type="ORF">HMPREF1544_10669</name>
</gene>
<sequence length="585" mass="64433">MSNENIRGTADLSKIRSKSYDLPRHRPTGGSRQASHAHFDDIIEDEGAPTSRSNSEAINNNSSTMPNHIRRPHFDESSRVNSTGNMRPTPRPKISSRTTSFASVAAKRRSMARTISSLSLYSNFAGEHLDDGYQGSRSQRNSMVDPEKRQSYISQKSSIRKHEESTVGEEMVEDIEDVVPKASVGKAMFMFLKAFIGSGVLFLPKAFQNGGLALSIVLMVVIAAICLFAFLRLVNTQKVIGGSYGDMGGLLYGQYLRFLVLFFIVISQIGFVCSYFIFVSGNLLNAVNVLSNCTAGIEQKYYVWMPLVILIPLALVRHIAKLSFTAIIADLFILFGLVCIIYFTADQLAVHGVGPNVAAVNPANFALMIGTATFSFEGIGLIIPIVESMERPERFPFVLTLGMVIVCVIYILIGTISYLAYGDTIQSAVIYNFPPDNKLTIAVELLYSLAICLTAPLMLFPALKIIENGLFRKFRSGRDSLRVKWSKNVYRTILCVLCAAIAFGIGGDNLDKFVSLVGSVACVPLCFIFPGMFHWKICKKNIDKLWNGLLMIFGLGIMIYTLYVSIDSWIHPTAAGEALAPYCPA</sequence>
<feature type="transmembrane region" description="Helical" evidence="7">
    <location>
        <begin position="301"/>
        <end position="320"/>
    </location>
</feature>
<evidence type="ECO:0000256" key="6">
    <source>
        <dbReference type="SAM" id="MobiDB-lite"/>
    </source>
</evidence>
<evidence type="ECO:0000313" key="9">
    <source>
        <dbReference type="EMBL" id="EPB82585.1"/>
    </source>
</evidence>
<dbReference type="GO" id="GO:0005774">
    <property type="term" value="C:vacuolar membrane"/>
    <property type="evidence" value="ECO:0007669"/>
    <property type="project" value="TreeGrafter"/>
</dbReference>
<keyword evidence="5 7" id="KW-0472">Membrane</keyword>
<dbReference type="Pfam" id="PF01490">
    <property type="entry name" value="Aa_trans"/>
    <property type="match status" value="1"/>
</dbReference>
<comment type="subcellular location">
    <subcellularLocation>
        <location evidence="1">Membrane</location>
        <topology evidence="1">Multi-pass membrane protein</topology>
    </subcellularLocation>
</comment>
<dbReference type="AlphaFoldDB" id="S2JRZ1"/>
<dbReference type="OrthoDB" id="1684102at2759"/>
<feature type="transmembrane region" description="Helical" evidence="7">
    <location>
        <begin position="488"/>
        <end position="507"/>
    </location>
</feature>
<keyword evidence="4 7" id="KW-1133">Transmembrane helix</keyword>
<dbReference type="eggNOG" id="KOG1304">
    <property type="taxonomic scope" value="Eukaryota"/>
</dbReference>
<dbReference type="InterPro" id="IPR013057">
    <property type="entry name" value="AA_transpt_TM"/>
</dbReference>